<proteinExistence type="predicted"/>
<dbReference type="AlphaFoldDB" id="S4P7W6"/>
<dbReference type="EMBL" id="GAIX01007522">
    <property type="protein sequence ID" value="JAA85038.1"/>
    <property type="molecule type" value="Transcribed_RNA"/>
</dbReference>
<sequence>MSDSYQLKPPRWPLLTTIGKPRDLQCHPCATPKKLIPRETVPRPFVPGGHGNMPQQVAIVPGVELRYIIGLQKALNTAVGSGSAEF</sequence>
<organism evidence="1">
    <name type="scientific">Pararge aegeria</name>
    <name type="common">speckled wood butterfly</name>
    <dbReference type="NCBI Taxonomy" id="116150"/>
    <lineage>
        <taxon>Eukaryota</taxon>
        <taxon>Metazoa</taxon>
        <taxon>Ecdysozoa</taxon>
        <taxon>Arthropoda</taxon>
        <taxon>Hexapoda</taxon>
        <taxon>Insecta</taxon>
        <taxon>Pterygota</taxon>
        <taxon>Neoptera</taxon>
        <taxon>Endopterygota</taxon>
        <taxon>Lepidoptera</taxon>
        <taxon>Glossata</taxon>
        <taxon>Ditrysia</taxon>
        <taxon>Papilionoidea</taxon>
        <taxon>Nymphalidae</taxon>
        <taxon>Satyrinae</taxon>
        <taxon>Satyrini</taxon>
        <taxon>Parargina</taxon>
        <taxon>Pararge</taxon>
    </lineage>
</organism>
<evidence type="ECO:0000313" key="1">
    <source>
        <dbReference type="EMBL" id="JAA85038.1"/>
    </source>
</evidence>
<accession>S4P7W6</accession>
<reference evidence="1" key="1">
    <citation type="journal article" date="2013" name="BMC Genomics">
        <title>Unscrambling butterfly oogenesis.</title>
        <authorList>
            <person name="Carter J.M."/>
            <person name="Baker S.C."/>
            <person name="Pink R."/>
            <person name="Carter D.R."/>
            <person name="Collins A."/>
            <person name="Tomlin J."/>
            <person name="Gibbs M."/>
            <person name="Breuker C.J."/>
        </authorList>
    </citation>
    <scope>NUCLEOTIDE SEQUENCE</scope>
    <source>
        <tissue evidence="1">Ovary</tissue>
    </source>
</reference>
<reference evidence="1" key="2">
    <citation type="submission" date="2013-05" db="EMBL/GenBank/DDBJ databases">
        <authorList>
            <person name="Carter J.-M."/>
            <person name="Baker S.C."/>
            <person name="Pink R."/>
            <person name="Carter D.R.F."/>
            <person name="Collins A."/>
            <person name="Tomlin J."/>
            <person name="Gibbs M."/>
            <person name="Breuker C.J."/>
        </authorList>
    </citation>
    <scope>NUCLEOTIDE SEQUENCE</scope>
    <source>
        <tissue evidence="1">Ovary</tissue>
    </source>
</reference>
<name>S4P7W6_9NEOP</name>
<protein>
    <submittedName>
        <fullName evidence="1">Uncharacterized protein</fullName>
    </submittedName>
</protein>